<feature type="non-terminal residue" evidence="1">
    <location>
        <position position="1"/>
    </location>
</feature>
<sequence>LGKMQNSEKLLQGTVVAGRKHGRVVSDGQEIREQAFPPDKDTGSICFFSTWALRDLSSQVRFLNSGNKGDPDHYATDCPVTKSFHFMKPSAENLSTWCENIVQNKRSLAQLMNIMKILHERRHDVIID</sequence>
<name>A0A4Y2MLX8_ARAVE</name>
<dbReference type="AlphaFoldDB" id="A0A4Y2MLX8"/>
<organism evidence="1 2">
    <name type="scientific">Araneus ventricosus</name>
    <name type="common">Orbweaver spider</name>
    <name type="synonym">Epeira ventricosa</name>
    <dbReference type="NCBI Taxonomy" id="182803"/>
    <lineage>
        <taxon>Eukaryota</taxon>
        <taxon>Metazoa</taxon>
        <taxon>Ecdysozoa</taxon>
        <taxon>Arthropoda</taxon>
        <taxon>Chelicerata</taxon>
        <taxon>Arachnida</taxon>
        <taxon>Araneae</taxon>
        <taxon>Araneomorphae</taxon>
        <taxon>Entelegynae</taxon>
        <taxon>Araneoidea</taxon>
        <taxon>Araneidae</taxon>
        <taxon>Araneus</taxon>
    </lineage>
</organism>
<proteinExistence type="predicted"/>
<comment type="caution">
    <text evidence="1">The sequence shown here is derived from an EMBL/GenBank/DDBJ whole genome shotgun (WGS) entry which is preliminary data.</text>
</comment>
<gene>
    <name evidence="1" type="ORF">AVEN_78970_1</name>
</gene>
<evidence type="ECO:0000313" key="2">
    <source>
        <dbReference type="Proteomes" id="UP000499080"/>
    </source>
</evidence>
<keyword evidence="2" id="KW-1185">Reference proteome</keyword>
<reference evidence="1 2" key="1">
    <citation type="journal article" date="2019" name="Sci. Rep.">
        <title>Orb-weaving spider Araneus ventricosus genome elucidates the spidroin gene catalogue.</title>
        <authorList>
            <person name="Kono N."/>
            <person name="Nakamura H."/>
            <person name="Ohtoshi R."/>
            <person name="Moran D.A.P."/>
            <person name="Shinohara A."/>
            <person name="Yoshida Y."/>
            <person name="Fujiwara M."/>
            <person name="Mori M."/>
            <person name="Tomita M."/>
            <person name="Arakawa K."/>
        </authorList>
    </citation>
    <scope>NUCLEOTIDE SEQUENCE [LARGE SCALE GENOMIC DNA]</scope>
</reference>
<dbReference type="Proteomes" id="UP000499080">
    <property type="component" value="Unassembled WGS sequence"/>
</dbReference>
<protein>
    <submittedName>
        <fullName evidence="1">Uncharacterized protein</fullName>
    </submittedName>
</protein>
<dbReference type="EMBL" id="BGPR01123893">
    <property type="protein sequence ID" value="GBN28171.1"/>
    <property type="molecule type" value="Genomic_DNA"/>
</dbReference>
<evidence type="ECO:0000313" key="1">
    <source>
        <dbReference type="EMBL" id="GBN28171.1"/>
    </source>
</evidence>
<accession>A0A4Y2MLX8</accession>